<dbReference type="AlphaFoldDB" id="A0A4R6A2U9"/>
<comment type="caution">
    <text evidence="4">The sequence shown here is derived from an EMBL/GenBank/DDBJ whole genome shotgun (WGS) entry which is preliminary data.</text>
</comment>
<keyword evidence="1" id="KW-0479">Metal-binding</keyword>
<accession>A0A4R6A2U9</accession>
<dbReference type="CDD" id="cd01285">
    <property type="entry name" value="nucleoside_deaminase"/>
    <property type="match status" value="1"/>
</dbReference>
<dbReference type="Pfam" id="PF00383">
    <property type="entry name" value="dCMP_cyt_deam_1"/>
    <property type="match status" value="1"/>
</dbReference>
<gene>
    <name evidence="4" type="ORF">E2L08_15435</name>
</gene>
<dbReference type="InterPro" id="IPR016192">
    <property type="entry name" value="APOBEC/CMP_deaminase_Zn-bd"/>
</dbReference>
<dbReference type="SUPFAM" id="SSF53927">
    <property type="entry name" value="Cytidine deaminase-like"/>
    <property type="match status" value="1"/>
</dbReference>
<dbReference type="PROSITE" id="PS51747">
    <property type="entry name" value="CYT_DCMP_DEAMINASES_2"/>
    <property type="match status" value="1"/>
</dbReference>
<dbReference type="PANTHER" id="PTHR11079:SF162">
    <property type="entry name" value="RIBOFLAVIN BIOSYNTHESIS PROTEIN PYRD, CHLOROPLASTIC"/>
    <property type="match status" value="1"/>
</dbReference>
<dbReference type="EMBL" id="SNAA01000023">
    <property type="protein sequence ID" value="TDL74993.1"/>
    <property type="molecule type" value="Genomic_DNA"/>
</dbReference>
<evidence type="ECO:0000256" key="2">
    <source>
        <dbReference type="ARBA" id="ARBA00022833"/>
    </source>
</evidence>
<feature type="domain" description="CMP/dCMP-type deaminase" evidence="3">
    <location>
        <begin position="11"/>
        <end position="124"/>
    </location>
</feature>
<reference evidence="4 5" key="1">
    <citation type="submission" date="2019-03" db="EMBL/GenBank/DDBJ databases">
        <title>Primorskyibacter sp. SS33 isolated from sediments.</title>
        <authorList>
            <person name="Xunke S."/>
        </authorList>
    </citation>
    <scope>NUCLEOTIDE SEQUENCE [LARGE SCALE GENOMIC DNA]</scope>
    <source>
        <strain evidence="4 5">SS33</strain>
    </source>
</reference>
<dbReference type="RefSeq" id="WP_133397998.1">
    <property type="nucleotide sequence ID" value="NZ_SNAA01000023.1"/>
</dbReference>
<dbReference type="Proteomes" id="UP000295701">
    <property type="component" value="Unassembled WGS sequence"/>
</dbReference>
<evidence type="ECO:0000313" key="4">
    <source>
        <dbReference type="EMBL" id="TDL74993.1"/>
    </source>
</evidence>
<dbReference type="InterPro" id="IPR002125">
    <property type="entry name" value="CMP_dCMP_dom"/>
</dbReference>
<evidence type="ECO:0000313" key="5">
    <source>
        <dbReference type="Proteomes" id="UP000295701"/>
    </source>
</evidence>
<protein>
    <submittedName>
        <fullName evidence="4">Nucleoside deaminase</fullName>
    </submittedName>
</protein>
<keyword evidence="5" id="KW-1185">Reference proteome</keyword>
<sequence length="160" mass="16935">MTQGTIEPTEAETAALAHAITRASGIARDETDRAPIVAAILVDDEVIAWGDNEVHVENDPSRHAEIVAISRACAERGTPSLQGASIVTTLQPCEMCLGAIRMSGIARVIFAAGRPGLKDGYFAFPGLALEQFVEADPEGFGWAGHVMEADVMALYGKREG</sequence>
<evidence type="ECO:0000259" key="3">
    <source>
        <dbReference type="PROSITE" id="PS51747"/>
    </source>
</evidence>
<dbReference type="Gene3D" id="3.40.140.10">
    <property type="entry name" value="Cytidine Deaminase, domain 2"/>
    <property type="match status" value="1"/>
</dbReference>
<name>A0A4R6A2U9_9RHOB</name>
<dbReference type="GO" id="GO:0008270">
    <property type="term" value="F:zinc ion binding"/>
    <property type="evidence" value="ECO:0007669"/>
    <property type="project" value="InterPro"/>
</dbReference>
<dbReference type="OrthoDB" id="7768233at2"/>
<evidence type="ECO:0000256" key="1">
    <source>
        <dbReference type="ARBA" id="ARBA00022723"/>
    </source>
</evidence>
<proteinExistence type="predicted"/>
<dbReference type="PANTHER" id="PTHR11079">
    <property type="entry name" value="CYTOSINE DEAMINASE FAMILY MEMBER"/>
    <property type="match status" value="1"/>
</dbReference>
<dbReference type="PROSITE" id="PS00903">
    <property type="entry name" value="CYT_DCMP_DEAMINASES_1"/>
    <property type="match status" value="1"/>
</dbReference>
<organism evidence="4 5">
    <name type="scientific">Palleronia sediminis</name>
    <dbReference type="NCBI Taxonomy" id="2547833"/>
    <lineage>
        <taxon>Bacteria</taxon>
        <taxon>Pseudomonadati</taxon>
        <taxon>Pseudomonadota</taxon>
        <taxon>Alphaproteobacteria</taxon>
        <taxon>Rhodobacterales</taxon>
        <taxon>Roseobacteraceae</taxon>
        <taxon>Palleronia</taxon>
    </lineage>
</organism>
<keyword evidence="2" id="KW-0862">Zinc</keyword>
<dbReference type="InterPro" id="IPR016193">
    <property type="entry name" value="Cytidine_deaminase-like"/>
</dbReference>
<dbReference type="GO" id="GO:0016787">
    <property type="term" value="F:hydrolase activity"/>
    <property type="evidence" value="ECO:0007669"/>
    <property type="project" value="InterPro"/>
</dbReference>